<evidence type="ECO:0000313" key="15">
    <source>
        <dbReference type="EMBL" id="QNL43667.1"/>
    </source>
</evidence>
<evidence type="ECO:0000256" key="2">
    <source>
        <dbReference type="ARBA" id="ARBA00005594"/>
    </source>
</evidence>
<gene>
    <name evidence="13 15" type="primary">cysS</name>
    <name evidence="15" type="ORF">H8790_09315</name>
</gene>
<dbReference type="PANTHER" id="PTHR10890">
    <property type="entry name" value="CYSTEINYL-TRNA SYNTHETASE"/>
    <property type="match status" value="1"/>
</dbReference>
<evidence type="ECO:0000256" key="10">
    <source>
        <dbReference type="ARBA" id="ARBA00022917"/>
    </source>
</evidence>
<keyword evidence="16" id="KW-1185">Reference proteome</keyword>
<sequence length="481" mass="54416">MQLYNSASHKKEEFVPNHPDIVKMYTCGPTVYHFAHIGNLRSYVMEDVLEKYLRYAGYNVKRVMNITDVGHLTSDADTGEDKMLKGAKREHKTVMEIAQFYTDAFFEDCRRLNIKRPDVVEPATACIDEYIEIISRLLEKGYAYRSGGNVYFDTSKLEKYYIFNDHDADDLAVGVREGVEEDTNKRNKNDFVLWFTQSKFEDQALKWDSPWGVGYPGWHIECSGISMKHLGEDLDIHCGGIDNAFPHHTNEIAQSEAYLGHKWCNYWVHVLHLNTTSGKMSKSKGEFLTVSLLEEKGYDPLAYRLFCLQSHYRKSLVFSWENLDNAAGAYGKLIGRIAALKDSAAAVDEEAAKPLREKFKAALDNDLNTSLAVTVLYDVLKCQANDETKLRLLGEFDQVLGLSLLEKAAEKRKAEESSAKSAAGGFFIQGEGDPEIDALVLRRAEAKKAKDFAEADRIRDELNQQGIEITDVPGGAKWKRS</sequence>
<dbReference type="Proteomes" id="UP000515960">
    <property type="component" value="Chromosome"/>
</dbReference>
<evidence type="ECO:0000256" key="11">
    <source>
        <dbReference type="ARBA" id="ARBA00023146"/>
    </source>
</evidence>
<feature type="short sequence motif" description="'KMSKS' region" evidence="13">
    <location>
        <begin position="279"/>
        <end position="283"/>
    </location>
</feature>
<feature type="binding site" evidence="13">
    <location>
        <position position="282"/>
    </location>
    <ligand>
        <name>ATP</name>
        <dbReference type="ChEBI" id="CHEBI:30616"/>
    </ligand>
</feature>
<keyword evidence="9 13" id="KW-0067">ATP-binding</keyword>
<feature type="short sequence motif" description="'HIGH' region" evidence="13">
    <location>
        <begin position="29"/>
        <end position="39"/>
    </location>
</feature>
<name>A0A7G9B286_9FIRM</name>
<dbReference type="InterPro" id="IPR014729">
    <property type="entry name" value="Rossmann-like_a/b/a_fold"/>
</dbReference>
<dbReference type="GO" id="GO:0005524">
    <property type="term" value="F:ATP binding"/>
    <property type="evidence" value="ECO:0007669"/>
    <property type="project" value="UniProtKB-UniRule"/>
</dbReference>
<dbReference type="EC" id="6.1.1.16" evidence="13"/>
<dbReference type="GO" id="GO:0004817">
    <property type="term" value="F:cysteine-tRNA ligase activity"/>
    <property type="evidence" value="ECO:0007669"/>
    <property type="project" value="UniProtKB-UniRule"/>
</dbReference>
<evidence type="ECO:0000256" key="5">
    <source>
        <dbReference type="ARBA" id="ARBA00022598"/>
    </source>
</evidence>
<dbReference type="SMART" id="SM00840">
    <property type="entry name" value="DALR_2"/>
    <property type="match status" value="1"/>
</dbReference>
<dbReference type="InterPro" id="IPR032678">
    <property type="entry name" value="tRNA-synt_1_cat_dom"/>
</dbReference>
<comment type="cofactor">
    <cofactor evidence="13">
        <name>Zn(2+)</name>
        <dbReference type="ChEBI" id="CHEBI:29105"/>
    </cofactor>
    <text evidence="13">Binds 1 zinc ion per subunit.</text>
</comment>
<evidence type="ECO:0000256" key="12">
    <source>
        <dbReference type="ARBA" id="ARBA00047398"/>
    </source>
</evidence>
<feature type="binding site" evidence="13">
    <location>
        <position position="247"/>
    </location>
    <ligand>
        <name>Zn(2+)</name>
        <dbReference type="ChEBI" id="CHEBI:29105"/>
    </ligand>
</feature>
<dbReference type="CDD" id="cd00672">
    <property type="entry name" value="CysRS_core"/>
    <property type="match status" value="1"/>
</dbReference>
<dbReference type="AlphaFoldDB" id="A0A7G9B286"/>
<dbReference type="Pfam" id="PF23493">
    <property type="entry name" value="CysS_C"/>
    <property type="match status" value="1"/>
</dbReference>
<comment type="similarity">
    <text evidence="2 13">Belongs to the class-I aminoacyl-tRNA synthetase family.</text>
</comment>
<feature type="binding site" evidence="13">
    <location>
        <position position="27"/>
    </location>
    <ligand>
        <name>Zn(2+)</name>
        <dbReference type="ChEBI" id="CHEBI:29105"/>
    </ligand>
</feature>
<dbReference type="Gene3D" id="1.20.120.1910">
    <property type="entry name" value="Cysteine-tRNA ligase, C-terminal anti-codon recognition domain"/>
    <property type="match status" value="1"/>
</dbReference>
<dbReference type="NCBIfam" id="TIGR00435">
    <property type="entry name" value="cysS"/>
    <property type="match status" value="1"/>
</dbReference>
<dbReference type="RefSeq" id="WP_187332258.1">
    <property type="nucleotide sequence ID" value="NZ_CP060490.1"/>
</dbReference>
<dbReference type="KEGG" id="ohi:H8790_09315"/>
<dbReference type="PRINTS" id="PR00983">
    <property type="entry name" value="TRNASYNTHCYS"/>
</dbReference>
<keyword evidence="8 13" id="KW-0862">Zinc</keyword>
<dbReference type="SUPFAM" id="SSF47323">
    <property type="entry name" value="Anticodon-binding domain of a subclass of class I aminoacyl-tRNA synthetases"/>
    <property type="match status" value="1"/>
</dbReference>
<comment type="subcellular location">
    <subcellularLocation>
        <location evidence="1 13">Cytoplasm</location>
    </subcellularLocation>
</comment>
<organism evidence="15 16">
    <name type="scientific">Oscillibacter hominis</name>
    <dbReference type="NCBI Taxonomy" id="2763056"/>
    <lineage>
        <taxon>Bacteria</taxon>
        <taxon>Bacillati</taxon>
        <taxon>Bacillota</taxon>
        <taxon>Clostridia</taxon>
        <taxon>Eubacteriales</taxon>
        <taxon>Oscillospiraceae</taxon>
        <taxon>Oscillibacter</taxon>
    </lineage>
</organism>
<feature type="domain" description="Cysteinyl-tRNA synthetase class Ia DALR" evidence="14">
    <location>
        <begin position="358"/>
        <end position="411"/>
    </location>
</feature>
<dbReference type="EMBL" id="CP060490">
    <property type="protein sequence ID" value="QNL43667.1"/>
    <property type="molecule type" value="Genomic_DNA"/>
</dbReference>
<dbReference type="InterPro" id="IPR056411">
    <property type="entry name" value="CysS_C"/>
</dbReference>
<comment type="catalytic activity">
    <reaction evidence="12 13">
        <text>tRNA(Cys) + L-cysteine + ATP = L-cysteinyl-tRNA(Cys) + AMP + diphosphate</text>
        <dbReference type="Rhea" id="RHEA:17773"/>
        <dbReference type="Rhea" id="RHEA-COMP:9661"/>
        <dbReference type="Rhea" id="RHEA-COMP:9679"/>
        <dbReference type="ChEBI" id="CHEBI:30616"/>
        <dbReference type="ChEBI" id="CHEBI:33019"/>
        <dbReference type="ChEBI" id="CHEBI:35235"/>
        <dbReference type="ChEBI" id="CHEBI:78442"/>
        <dbReference type="ChEBI" id="CHEBI:78517"/>
        <dbReference type="ChEBI" id="CHEBI:456215"/>
        <dbReference type="EC" id="6.1.1.16"/>
    </reaction>
</comment>
<dbReference type="Pfam" id="PF01406">
    <property type="entry name" value="tRNA-synt_1e"/>
    <property type="match status" value="1"/>
</dbReference>
<evidence type="ECO:0000256" key="3">
    <source>
        <dbReference type="ARBA" id="ARBA00011245"/>
    </source>
</evidence>
<evidence type="ECO:0000256" key="8">
    <source>
        <dbReference type="ARBA" id="ARBA00022833"/>
    </source>
</evidence>
<feature type="binding site" evidence="13">
    <location>
        <position position="251"/>
    </location>
    <ligand>
        <name>Zn(2+)</name>
        <dbReference type="ChEBI" id="CHEBI:29105"/>
    </ligand>
</feature>
<evidence type="ECO:0000256" key="1">
    <source>
        <dbReference type="ARBA" id="ARBA00004496"/>
    </source>
</evidence>
<dbReference type="GO" id="GO:0006423">
    <property type="term" value="P:cysteinyl-tRNA aminoacylation"/>
    <property type="evidence" value="ECO:0007669"/>
    <property type="project" value="UniProtKB-UniRule"/>
</dbReference>
<evidence type="ECO:0000256" key="4">
    <source>
        <dbReference type="ARBA" id="ARBA00022490"/>
    </source>
</evidence>
<keyword evidence="11 13" id="KW-0030">Aminoacyl-tRNA synthetase</keyword>
<dbReference type="InterPro" id="IPR015803">
    <property type="entry name" value="Cys-tRNA-ligase"/>
</dbReference>
<dbReference type="InterPro" id="IPR015273">
    <property type="entry name" value="Cys-tRNA-synt_Ia_DALR"/>
</dbReference>
<keyword evidence="5 13" id="KW-0436">Ligase</keyword>
<keyword evidence="10 13" id="KW-0648">Protein biosynthesis</keyword>
<comment type="subunit">
    <text evidence="3 13">Monomer.</text>
</comment>
<evidence type="ECO:0000313" key="16">
    <source>
        <dbReference type="Proteomes" id="UP000515960"/>
    </source>
</evidence>
<dbReference type="SUPFAM" id="SSF52374">
    <property type="entry name" value="Nucleotidylyl transferase"/>
    <property type="match status" value="1"/>
</dbReference>
<evidence type="ECO:0000256" key="7">
    <source>
        <dbReference type="ARBA" id="ARBA00022741"/>
    </source>
</evidence>
<dbReference type="GO" id="GO:0005829">
    <property type="term" value="C:cytosol"/>
    <property type="evidence" value="ECO:0007669"/>
    <property type="project" value="TreeGrafter"/>
</dbReference>
<dbReference type="Gene3D" id="3.40.50.620">
    <property type="entry name" value="HUPs"/>
    <property type="match status" value="1"/>
</dbReference>
<dbReference type="InterPro" id="IPR024909">
    <property type="entry name" value="Cys-tRNA/MSH_ligase"/>
</dbReference>
<keyword evidence="4 13" id="KW-0963">Cytoplasm</keyword>
<keyword evidence="6 13" id="KW-0479">Metal-binding</keyword>
<protein>
    <recommendedName>
        <fullName evidence="13">Cysteine--tRNA ligase</fullName>
        <ecNumber evidence="13">6.1.1.16</ecNumber>
    </recommendedName>
    <alternativeName>
        <fullName evidence="13">Cysteinyl-tRNA synthetase</fullName>
        <shortName evidence="13">CysRS</shortName>
    </alternativeName>
</protein>
<feature type="binding site" evidence="13">
    <location>
        <position position="222"/>
    </location>
    <ligand>
        <name>Zn(2+)</name>
        <dbReference type="ChEBI" id="CHEBI:29105"/>
    </ligand>
</feature>
<dbReference type="InterPro" id="IPR009080">
    <property type="entry name" value="tRNAsynth_Ia_anticodon-bd"/>
</dbReference>
<evidence type="ECO:0000256" key="6">
    <source>
        <dbReference type="ARBA" id="ARBA00022723"/>
    </source>
</evidence>
<keyword evidence="7 13" id="KW-0547">Nucleotide-binding</keyword>
<dbReference type="PANTHER" id="PTHR10890:SF3">
    <property type="entry name" value="CYSTEINE--TRNA LIGASE, CYTOPLASMIC"/>
    <property type="match status" value="1"/>
</dbReference>
<evidence type="ECO:0000259" key="14">
    <source>
        <dbReference type="SMART" id="SM00840"/>
    </source>
</evidence>
<reference evidence="15 16" key="1">
    <citation type="submission" date="2020-08" db="EMBL/GenBank/DDBJ databases">
        <authorList>
            <person name="Liu C."/>
            <person name="Sun Q."/>
        </authorList>
    </citation>
    <scope>NUCLEOTIDE SEQUENCE [LARGE SCALE GENOMIC DNA]</scope>
    <source>
        <strain evidence="15 16">NSJ-62</strain>
    </source>
</reference>
<dbReference type="Pfam" id="PF09190">
    <property type="entry name" value="DALR_2"/>
    <property type="match status" value="1"/>
</dbReference>
<proteinExistence type="inferred from homology"/>
<dbReference type="HAMAP" id="MF_00041">
    <property type="entry name" value="Cys_tRNA_synth"/>
    <property type="match status" value="1"/>
</dbReference>
<accession>A0A7G9B286</accession>
<evidence type="ECO:0000256" key="9">
    <source>
        <dbReference type="ARBA" id="ARBA00022840"/>
    </source>
</evidence>
<dbReference type="GO" id="GO:0008270">
    <property type="term" value="F:zinc ion binding"/>
    <property type="evidence" value="ECO:0007669"/>
    <property type="project" value="UniProtKB-UniRule"/>
</dbReference>
<evidence type="ECO:0000256" key="13">
    <source>
        <dbReference type="HAMAP-Rule" id="MF_00041"/>
    </source>
</evidence>